<comment type="cofactor">
    <cofactor evidence="6">
        <name>Mg(2+)</name>
        <dbReference type="ChEBI" id="CHEBI:18420"/>
    </cofactor>
</comment>
<dbReference type="Proteomes" id="UP000011081">
    <property type="component" value="Unassembled WGS sequence"/>
</dbReference>
<proteinExistence type="inferred from homology"/>
<keyword evidence="6" id="KW-0479">Metal-binding</keyword>
<comment type="function">
    <text evidence="6">Involved in nucleotide metabolism via production of dUMP, the immediate precursor of thymidine nucleotides, and decreases the intracellular concentration of dUTP so that uracil cannot be incorporated into DNA.</text>
</comment>
<feature type="domain" description="dUTPase-like" evidence="7">
    <location>
        <begin position="16"/>
        <end position="117"/>
    </location>
</feature>
<accession>L2GRF1</accession>
<dbReference type="InterPro" id="IPR029054">
    <property type="entry name" value="dUTPase-like"/>
</dbReference>
<comment type="subunit">
    <text evidence="3 6">Homotrimer.</text>
</comment>
<keyword evidence="6" id="KW-0460">Magnesium</keyword>
<dbReference type="AlphaFoldDB" id="L2GRF1"/>
<evidence type="ECO:0000313" key="8">
    <source>
        <dbReference type="EMBL" id="ELA46236.1"/>
    </source>
</evidence>
<gene>
    <name evidence="8" type="ORF">VCUG_02282</name>
</gene>
<dbReference type="GO" id="GO:0004170">
    <property type="term" value="F:dUTP diphosphatase activity"/>
    <property type="evidence" value="ECO:0007669"/>
    <property type="project" value="UniProtKB-UniRule"/>
</dbReference>
<keyword evidence="9" id="KW-1185">Reference proteome</keyword>
<evidence type="ECO:0000256" key="5">
    <source>
        <dbReference type="ARBA" id="ARBA00023080"/>
    </source>
</evidence>
<dbReference type="EC" id="3.6.1.23" evidence="6"/>
<dbReference type="CDD" id="cd07557">
    <property type="entry name" value="trimeric_dUTPase"/>
    <property type="match status" value="1"/>
</dbReference>
<dbReference type="UniPathway" id="UPA00610">
    <property type="reaction ID" value="UER00666"/>
</dbReference>
<dbReference type="InParanoid" id="L2GRF1"/>
<sequence>MTVPLKFKLYPTVEELVIPERKSEGAAGYDVYSPQAFEIQPRTSVRVSLGFRIDLPDGVLINLYMRSGLALKKGLNVVGRRIYGSKEEVFVEIRNYSEETYRASRGDRIVQMVFHEALMLK</sequence>
<dbReference type="Gene3D" id="2.70.40.10">
    <property type="match status" value="1"/>
</dbReference>
<evidence type="ECO:0000256" key="2">
    <source>
        <dbReference type="ARBA" id="ARBA00006581"/>
    </source>
</evidence>
<protein>
    <recommendedName>
        <fullName evidence="6">Deoxyuridine 5'-triphosphate nucleotidohydrolase</fullName>
        <shortName evidence="6">dUTPase</shortName>
        <ecNumber evidence="6">3.6.1.23</ecNumber>
    </recommendedName>
    <alternativeName>
        <fullName evidence="6">dUTP pyrophosphatase</fullName>
    </alternativeName>
</protein>
<comment type="similarity">
    <text evidence="2 6">Belongs to the dUTPase family.</text>
</comment>
<evidence type="ECO:0000256" key="3">
    <source>
        <dbReference type="ARBA" id="ARBA00011233"/>
    </source>
</evidence>
<evidence type="ECO:0000259" key="7">
    <source>
        <dbReference type="Pfam" id="PF00692"/>
    </source>
</evidence>
<dbReference type="EMBL" id="GL877455">
    <property type="protein sequence ID" value="ELA46236.1"/>
    <property type="molecule type" value="Genomic_DNA"/>
</dbReference>
<organism evidence="8 9">
    <name type="scientific">Vavraia culicis (isolate floridensis)</name>
    <name type="common">Microsporidian parasite</name>
    <dbReference type="NCBI Taxonomy" id="948595"/>
    <lineage>
        <taxon>Eukaryota</taxon>
        <taxon>Fungi</taxon>
        <taxon>Fungi incertae sedis</taxon>
        <taxon>Microsporidia</taxon>
        <taxon>Pleistophoridae</taxon>
        <taxon>Vavraia</taxon>
    </lineage>
</organism>
<dbReference type="GO" id="GO:0006226">
    <property type="term" value="P:dUMP biosynthetic process"/>
    <property type="evidence" value="ECO:0007669"/>
    <property type="project" value="UniProtKB-UniRule"/>
</dbReference>
<comment type="catalytic activity">
    <reaction evidence="6">
        <text>dUTP + H2O = dUMP + diphosphate + H(+)</text>
        <dbReference type="Rhea" id="RHEA:10248"/>
        <dbReference type="ChEBI" id="CHEBI:15377"/>
        <dbReference type="ChEBI" id="CHEBI:15378"/>
        <dbReference type="ChEBI" id="CHEBI:33019"/>
        <dbReference type="ChEBI" id="CHEBI:61555"/>
        <dbReference type="ChEBI" id="CHEBI:246422"/>
        <dbReference type="EC" id="3.6.1.23"/>
    </reaction>
</comment>
<keyword evidence="4 6" id="KW-0378">Hydrolase</keyword>
<comment type="pathway">
    <text evidence="1 6">Pyrimidine metabolism; dUMP biosynthesis; dUMP from dCTP (dUTP route): step 2/2.</text>
</comment>
<reference evidence="9" key="1">
    <citation type="submission" date="2011-03" db="EMBL/GenBank/DDBJ databases">
        <title>The genome sequence of Vavraia culicis strain floridensis.</title>
        <authorList>
            <consortium name="The Broad Institute Genome Sequencing Platform"/>
            <person name="Cuomo C."/>
            <person name="Becnel J."/>
            <person name="Sanscrainte N."/>
            <person name="Young S.K."/>
            <person name="Zeng Q."/>
            <person name="Gargeya S."/>
            <person name="Fitzgerald M."/>
            <person name="Haas B."/>
            <person name="Abouelleil A."/>
            <person name="Alvarado L."/>
            <person name="Arachchi H.M."/>
            <person name="Berlin A."/>
            <person name="Chapman S.B."/>
            <person name="Gearin G."/>
            <person name="Goldberg J."/>
            <person name="Griggs A."/>
            <person name="Gujja S."/>
            <person name="Hansen M."/>
            <person name="Heiman D."/>
            <person name="Howarth C."/>
            <person name="Larimer J."/>
            <person name="Lui A."/>
            <person name="MacDonald P.J.P."/>
            <person name="McCowen C."/>
            <person name="Montmayeur A."/>
            <person name="Murphy C."/>
            <person name="Neiman D."/>
            <person name="Pearson M."/>
            <person name="Priest M."/>
            <person name="Roberts A."/>
            <person name="Saif S."/>
            <person name="Shea T."/>
            <person name="Sisk P."/>
            <person name="Stolte C."/>
            <person name="Sykes S."/>
            <person name="Wortman J."/>
            <person name="Nusbaum C."/>
            <person name="Birren B."/>
        </authorList>
    </citation>
    <scope>NUCLEOTIDE SEQUENCE [LARGE SCALE GENOMIC DNA]</scope>
    <source>
        <strain evidence="9">floridensis</strain>
    </source>
</reference>
<evidence type="ECO:0000256" key="6">
    <source>
        <dbReference type="RuleBase" id="RU367024"/>
    </source>
</evidence>
<dbReference type="STRING" id="948595.L2GRF1"/>
<dbReference type="InterPro" id="IPR036157">
    <property type="entry name" value="dUTPase-like_sf"/>
</dbReference>
<dbReference type="GeneID" id="19880146"/>
<keyword evidence="5 6" id="KW-0546">Nucleotide metabolism</keyword>
<dbReference type="OrthoDB" id="10261072at2759"/>
<evidence type="ECO:0000256" key="1">
    <source>
        <dbReference type="ARBA" id="ARBA00005142"/>
    </source>
</evidence>
<evidence type="ECO:0000256" key="4">
    <source>
        <dbReference type="ARBA" id="ARBA00022801"/>
    </source>
</evidence>
<evidence type="ECO:0000313" key="9">
    <source>
        <dbReference type="Proteomes" id="UP000011081"/>
    </source>
</evidence>
<dbReference type="InterPro" id="IPR008181">
    <property type="entry name" value="dUTPase"/>
</dbReference>
<dbReference type="Pfam" id="PF00692">
    <property type="entry name" value="dUTPase"/>
    <property type="match status" value="1"/>
</dbReference>
<dbReference type="PANTHER" id="PTHR11241:SF0">
    <property type="entry name" value="DEOXYURIDINE 5'-TRIPHOSPHATE NUCLEOTIDOHYDROLASE"/>
    <property type="match status" value="1"/>
</dbReference>
<dbReference type="GO" id="GO:0046081">
    <property type="term" value="P:dUTP catabolic process"/>
    <property type="evidence" value="ECO:0007669"/>
    <property type="project" value="UniProtKB-UniRule"/>
</dbReference>
<name>L2GRF1_VAVCU</name>
<dbReference type="SUPFAM" id="SSF51283">
    <property type="entry name" value="dUTPase-like"/>
    <property type="match status" value="1"/>
</dbReference>
<dbReference type="InterPro" id="IPR033704">
    <property type="entry name" value="dUTPase_trimeric"/>
</dbReference>
<dbReference type="PANTHER" id="PTHR11241">
    <property type="entry name" value="DEOXYURIDINE 5'-TRIPHOSPHATE NUCLEOTIDOHYDROLASE"/>
    <property type="match status" value="1"/>
</dbReference>
<dbReference type="GO" id="GO:0000287">
    <property type="term" value="F:magnesium ion binding"/>
    <property type="evidence" value="ECO:0007669"/>
    <property type="project" value="UniProtKB-UniRule"/>
</dbReference>
<dbReference type="HOGENOM" id="CLU_068508_3_0_1"/>
<dbReference type="RefSeq" id="XP_008075292.1">
    <property type="nucleotide sequence ID" value="XM_008077101.1"/>
</dbReference>
<dbReference type="VEuPathDB" id="MicrosporidiaDB:VCUG_02282"/>